<dbReference type="EC" id="3.2.1.23" evidence="3 7"/>
<dbReference type="InterPro" id="IPR011013">
    <property type="entry name" value="Gal_mutarotase_sf_dom"/>
</dbReference>
<dbReference type="Pfam" id="PF00703">
    <property type="entry name" value="Glyco_hydro_2"/>
    <property type="match status" value="1"/>
</dbReference>
<dbReference type="PANTHER" id="PTHR46323">
    <property type="entry name" value="BETA-GALACTOSIDASE"/>
    <property type="match status" value="1"/>
</dbReference>
<dbReference type="PANTHER" id="PTHR46323:SF2">
    <property type="entry name" value="BETA-GALACTOSIDASE"/>
    <property type="match status" value="1"/>
</dbReference>
<evidence type="ECO:0000256" key="2">
    <source>
        <dbReference type="ARBA" id="ARBA00007401"/>
    </source>
</evidence>
<dbReference type="InterPro" id="IPR004199">
    <property type="entry name" value="B-gal_small/dom_5"/>
</dbReference>
<dbReference type="InterPro" id="IPR008979">
    <property type="entry name" value="Galactose-bd-like_sf"/>
</dbReference>
<evidence type="ECO:0000256" key="3">
    <source>
        <dbReference type="ARBA" id="ARBA00012756"/>
    </source>
</evidence>
<dbReference type="Gene3D" id="2.60.40.10">
    <property type="entry name" value="Immunoglobulins"/>
    <property type="match status" value="2"/>
</dbReference>
<dbReference type="AlphaFoldDB" id="I6Z4Z6"/>
<dbReference type="InterPro" id="IPR013783">
    <property type="entry name" value="Ig-like_fold"/>
</dbReference>
<dbReference type="Pfam" id="PF02837">
    <property type="entry name" value="Glyco_hydro_2_N"/>
    <property type="match status" value="1"/>
</dbReference>
<sequence>MNRILILFLLPILTLSAQISLDDYIENPRRFSENTEPHAALVLPFDNVDSALRYYKENSNLVLSLNGNWKFKWFVNPQASPNDFYKKDFNCSDWNDINVPSNWQTEGFGYLMYRNVPMEFEPYDPPNVPDSINPTGLYKRSFELPNRWLNDKKIYLRFEGVKSAAFFWLNDKYLGYHEDGMTPAEFDITDKVSKGKNILAVKVLRWCDGSYLEDQDMFRFSGIYRDVFIYAKSRINIRDIFIKTDLDEEYNDAVLNMNLLVKNYTGSQKVFSVRYSLYDRDKNVVAKNVSEKYTLGSELNISLEAKVKNPHKWSDERPYLYTLIVELLDAEGNPVEITSKRVGFRKLEIKNGIALLNGVPVYFRGTNRHEHDPRKGRAVPRQNMIEEIKLLKRFNFNAVRTSHYPNSPDWYDLCDEYGILLMDEVNAECHYTEYVFPSREDYFDAFMDRFIAMVQRDKNHPSVAIWSTGNECGLDKPHYAMAEYIKKYDPTRFLMHQSNWPDGEAPYVDIIGPRYPTPAGLRTIGQKSDKPVVMGEYAHAMGNSLGNYDEFWETIYELPALQGGFVWDWIDQGLFVKEKYVKDYSGNDIQCGIMGRPKLVEGENNKALELSGLDDWVEVYDDPVLDLKSKDLEIEVTLMPRRFYSENPFVTKAMQYGLIQLNADTIAFYVNDYKNLLKAKAPSDWYNKWHNIKASYDGSSMKLYIDNKLAAEKSYNAAIRSKPYPVNIGRDAFKHTDQHLGWISNYVYDEVKISSKGKSLLWLKFDEIIDGGEEYLTFGISPFCINGMITSDRKPQPELWQAKKSMSPIRFYAVDAGKGIFRAVNKYGFTNLNEFDTEWILYRDNKVINSGKLNLDVPPQKEKIFELPVGDVDSQSDYVLELSCRLKESAFYAGKGFEITFEQFILNEKPIEFDRYLSASSAGKVNYKEENEKVIVETGDNSFVFDKATGNIEIENNNAVVVTGLGFNIWRAPISNEKSFWGKAEAEDWYRMGLNEYSNHPEKINVEINEDGTAVTIEAVTYTRFSYSYDLIENHFKYTFFGNGKLLIDHNISPLGRFDVSWLPAMGLKFEVPNNFEQLTFYGRGPHENYGDRKTGQRLGIHELRVSEIEQPYLEPQEYGNFSDVRWFELKYGSDAVKVTSVLPVGFSVVPYNNLDRAEYLYQLKKGDNYRVRIDYKPVSVGDTPNPVMPRYRIYPSEYRGRLLIEIR</sequence>
<name>I6Z4Z6_MELRP</name>
<evidence type="ECO:0000256" key="7">
    <source>
        <dbReference type="RuleBase" id="RU361154"/>
    </source>
</evidence>
<dbReference type="Gene3D" id="2.60.120.200">
    <property type="match status" value="1"/>
</dbReference>
<dbReference type="HOGENOM" id="CLU_002346_1_1_10"/>
<accession>I6Z4Z6</accession>
<dbReference type="InterPro" id="IPR014718">
    <property type="entry name" value="GH-type_carb-bd"/>
</dbReference>
<dbReference type="InterPro" id="IPR050347">
    <property type="entry name" value="Bact_Beta-galactosidase"/>
</dbReference>
<dbReference type="GO" id="GO:0009341">
    <property type="term" value="C:beta-galactosidase complex"/>
    <property type="evidence" value="ECO:0007669"/>
    <property type="project" value="InterPro"/>
</dbReference>
<dbReference type="Gene3D" id="2.70.98.10">
    <property type="match status" value="1"/>
</dbReference>
<dbReference type="Gene3D" id="3.20.20.80">
    <property type="entry name" value="Glycosidases"/>
    <property type="match status" value="1"/>
</dbReference>
<dbReference type="InterPro" id="IPR032312">
    <property type="entry name" value="LacZ_4"/>
</dbReference>
<evidence type="ECO:0000256" key="5">
    <source>
        <dbReference type="ARBA" id="ARBA00023295"/>
    </source>
</evidence>
<proteinExistence type="inferred from homology"/>
<dbReference type="GO" id="GO:0030246">
    <property type="term" value="F:carbohydrate binding"/>
    <property type="evidence" value="ECO:0007669"/>
    <property type="project" value="InterPro"/>
</dbReference>
<evidence type="ECO:0000313" key="10">
    <source>
        <dbReference type="Proteomes" id="UP000009011"/>
    </source>
</evidence>
<dbReference type="PROSITE" id="PS00608">
    <property type="entry name" value="GLYCOSYL_HYDROL_F2_2"/>
    <property type="match status" value="1"/>
</dbReference>
<comment type="catalytic activity">
    <reaction evidence="1 7">
        <text>Hydrolysis of terminal non-reducing beta-D-galactose residues in beta-D-galactosides.</text>
        <dbReference type="EC" id="3.2.1.23"/>
    </reaction>
</comment>
<dbReference type="Pfam" id="PF02836">
    <property type="entry name" value="Glyco_hydro_2_C"/>
    <property type="match status" value="1"/>
</dbReference>
<dbReference type="Proteomes" id="UP000009011">
    <property type="component" value="Chromosome"/>
</dbReference>
<dbReference type="Pfam" id="PF16353">
    <property type="entry name" value="LacZ_4"/>
    <property type="match status" value="1"/>
</dbReference>
<dbReference type="FunFam" id="2.60.40.10:FF:000680">
    <property type="entry name" value="Beta-galactosidase"/>
    <property type="match status" value="1"/>
</dbReference>
<keyword evidence="10" id="KW-1185">Reference proteome</keyword>
<dbReference type="KEGG" id="mro:MROS_0984"/>
<evidence type="ECO:0000313" key="9">
    <source>
        <dbReference type="EMBL" id="AFN74225.1"/>
    </source>
</evidence>
<dbReference type="Pfam" id="PF02929">
    <property type="entry name" value="Bgal_small_N"/>
    <property type="match status" value="1"/>
</dbReference>
<dbReference type="InterPro" id="IPR017853">
    <property type="entry name" value="GH"/>
</dbReference>
<dbReference type="PROSITE" id="PS00719">
    <property type="entry name" value="GLYCOSYL_HYDROL_F2_1"/>
    <property type="match status" value="1"/>
</dbReference>
<dbReference type="PATRIC" id="fig|1191523.3.peg.1039"/>
<evidence type="ECO:0000256" key="1">
    <source>
        <dbReference type="ARBA" id="ARBA00001412"/>
    </source>
</evidence>
<dbReference type="eggNOG" id="COG3250">
    <property type="taxonomic scope" value="Bacteria"/>
</dbReference>
<dbReference type="InterPro" id="IPR036156">
    <property type="entry name" value="Beta-gal/glucu_dom_sf"/>
</dbReference>
<evidence type="ECO:0000256" key="6">
    <source>
        <dbReference type="ARBA" id="ARBA00032230"/>
    </source>
</evidence>
<protein>
    <recommendedName>
        <fullName evidence="3 7">Beta-galactosidase</fullName>
        <ecNumber evidence="3 7">3.2.1.23</ecNumber>
    </recommendedName>
    <alternativeName>
        <fullName evidence="6 7">Lactase</fullName>
    </alternativeName>
</protein>
<dbReference type="Gene3D" id="2.60.120.260">
    <property type="entry name" value="Galactose-binding domain-like"/>
    <property type="match status" value="1"/>
</dbReference>
<keyword evidence="4 7" id="KW-0378">Hydrolase</keyword>
<evidence type="ECO:0000259" key="8">
    <source>
        <dbReference type="SMART" id="SM01038"/>
    </source>
</evidence>
<gene>
    <name evidence="9" type="ordered locus">MROS_0984</name>
</gene>
<dbReference type="SUPFAM" id="SSF49303">
    <property type="entry name" value="beta-Galactosidase/glucuronidase domain"/>
    <property type="match status" value="2"/>
</dbReference>
<dbReference type="GO" id="GO:0005990">
    <property type="term" value="P:lactose catabolic process"/>
    <property type="evidence" value="ECO:0007669"/>
    <property type="project" value="TreeGrafter"/>
</dbReference>
<dbReference type="InterPro" id="IPR023232">
    <property type="entry name" value="Glyco_hydro_2_AS"/>
</dbReference>
<dbReference type="InterPro" id="IPR023230">
    <property type="entry name" value="Glyco_hydro_2_CS"/>
</dbReference>
<dbReference type="InterPro" id="IPR006104">
    <property type="entry name" value="Glyco_hydro_2_N"/>
</dbReference>
<dbReference type="SUPFAM" id="SSF74650">
    <property type="entry name" value="Galactose mutarotase-like"/>
    <property type="match status" value="1"/>
</dbReference>
<comment type="similarity">
    <text evidence="2 7">Belongs to the glycosyl hydrolase 2 family.</text>
</comment>
<dbReference type="SUPFAM" id="SSF49785">
    <property type="entry name" value="Galactose-binding domain-like"/>
    <property type="match status" value="1"/>
</dbReference>
<feature type="domain" description="Beta galactosidase small chain/" evidence="8">
    <location>
        <begin position="935"/>
        <end position="1206"/>
    </location>
</feature>
<dbReference type="SMART" id="SM01038">
    <property type="entry name" value="Bgal_small_N"/>
    <property type="match status" value="1"/>
</dbReference>
<dbReference type="SUPFAM" id="SSF51445">
    <property type="entry name" value="(Trans)glycosidases"/>
    <property type="match status" value="1"/>
</dbReference>
<reference evidence="9 10" key="1">
    <citation type="journal article" date="2013" name="PLoS ONE">
        <title>Genomic analysis of Melioribacter roseus, facultatively anaerobic organotrophic bacterium representing a novel deep lineage within Bacteriodetes/Chlorobi group.</title>
        <authorList>
            <person name="Kadnikov V.V."/>
            <person name="Mardanov A.V."/>
            <person name="Podosokorskaya O.A."/>
            <person name="Gavrilov S.N."/>
            <person name="Kublanov I.V."/>
            <person name="Beletsky A.V."/>
            <person name="Bonch-Osmolovskaya E.A."/>
            <person name="Ravin N.V."/>
        </authorList>
    </citation>
    <scope>NUCLEOTIDE SEQUENCE [LARGE SCALE GENOMIC DNA]</scope>
    <source>
        <strain evidence="10">JCM 17771 / P3M-2</strain>
    </source>
</reference>
<evidence type="ECO:0000256" key="4">
    <source>
        <dbReference type="ARBA" id="ARBA00022801"/>
    </source>
</evidence>
<dbReference type="GO" id="GO:0004565">
    <property type="term" value="F:beta-galactosidase activity"/>
    <property type="evidence" value="ECO:0007669"/>
    <property type="project" value="UniProtKB-EC"/>
</dbReference>
<dbReference type="PRINTS" id="PR00132">
    <property type="entry name" value="GLHYDRLASE2"/>
</dbReference>
<dbReference type="SUPFAM" id="SSF49899">
    <property type="entry name" value="Concanavalin A-like lectins/glucanases"/>
    <property type="match status" value="1"/>
</dbReference>
<dbReference type="InterPro" id="IPR006103">
    <property type="entry name" value="Glyco_hydro_2_cat"/>
</dbReference>
<dbReference type="RefSeq" id="WP_014855661.1">
    <property type="nucleotide sequence ID" value="NC_018178.1"/>
</dbReference>
<dbReference type="InterPro" id="IPR013320">
    <property type="entry name" value="ConA-like_dom_sf"/>
</dbReference>
<dbReference type="InterPro" id="IPR006102">
    <property type="entry name" value="Ig-like_GH2"/>
</dbReference>
<dbReference type="InterPro" id="IPR006101">
    <property type="entry name" value="Glyco_hydro_2"/>
</dbReference>
<keyword evidence="5 7" id="KW-0326">Glycosidase</keyword>
<dbReference type="EMBL" id="CP003557">
    <property type="protein sequence ID" value="AFN74225.1"/>
    <property type="molecule type" value="Genomic_DNA"/>
</dbReference>
<organism evidence="9 10">
    <name type="scientific">Melioribacter roseus (strain DSM 23840 / JCM 17771 / VKM B-2668 / P3M-2)</name>
    <dbReference type="NCBI Taxonomy" id="1191523"/>
    <lineage>
        <taxon>Bacteria</taxon>
        <taxon>Pseudomonadati</taxon>
        <taxon>Ignavibacteriota</taxon>
        <taxon>Ignavibacteria</taxon>
        <taxon>Ignavibacteriales</taxon>
        <taxon>Melioribacteraceae</taxon>
        <taxon>Melioribacter</taxon>
    </lineage>
</organism>
<dbReference type="STRING" id="1191523.MROS_0984"/>